<dbReference type="PROSITE" id="PS50003">
    <property type="entry name" value="PH_DOMAIN"/>
    <property type="match status" value="1"/>
</dbReference>
<evidence type="ECO:0000256" key="4">
    <source>
        <dbReference type="SAM" id="Coils"/>
    </source>
</evidence>
<dbReference type="PANTHER" id="PTHR36100">
    <property type="entry name" value="BUD SITE SELECTION PROTEIN 4"/>
    <property type="match status" value="1"/>
</dbReference>
<evidence type="ECO:0000256" key="2">
    <source>
        <dbReference type="ARBA" id="ARBA00023306"/>
    </source>
</evidence>
<feature type="compositionally biased region" description="Basic and acidic residues" evidence="5">
    <location>
        <begin position="471"/>
        <end position="483"/>
    </location>
</feature>
<dbReference type="PROSITE" id="PS50088">
    <property type="entry name" value="ANK_REPEAT"/>
    <property type="match status" value="1"/>
</dbReference>
<organism evidence="7">
    <name type="scientific">Mucor ambiguus</name>
    <dbReference type="NCBI Taxonomy" id="91626"/>
    <lineage>
        <taxon>Eukaryota</taxon>
        <taxon>Fungi</taxon>
        <taxon>Fungi incertae sedis</taxon>
        <taxon>Mucoromycota</taxon>
        <taxon>Mucoromycotina</taxon>
        <taxon>Mucoromycetes</taxon>
        <taxon>Mucorales</taxon>
        <taxon>Mucorineae</taxon>
        <taxon>Mucoraceae</taxon>
        <taxon>Mucor</taxon>
    </lineage>
</organism>
<reference evidence="7" key="1">
    <citation type="submission" date="2014-09" db="EMBL/GenBank/DDBJ databases">
        <title>Draft genome sequence of an oleaginous Mucoromycotina fungus Mucor ambiguus NBRC6742.</title>
        <authorList>
            <person name="Takeda I."/>
            <person name="Yamane N."/>
            <person name="Morita T."/>
            <person name="Tamano K."/>
            <person name="Machida M."/>
            <person name="Baker S."/>
            <person name="Koike H."/>
        </authorList>
    </citation>
    <scope>NUCLEOTIDE SEQUENCE</scope>
    <source>
        <strain evidence="7">NBRC 6742</strain>
    </source>
</reference>
<dbReference type="PANTHER" id="PTHR36100:SF1">
    <property type="entry name" value="BUD SITE SELECTION PROTEIN 4"/>
    <property type="match status" value="1"/>
</dbReference>
<dbReference type="Gene3D" id="2.30.29.30">
    <property type="entry name" value="Pleckstrin-homology domain (PH domain)/Phosphotyrosine-binding domain (PTB)"/>
    <property type="match status" value="1"/>
</dbReference>
<evidence type="ECO:0000259" key="6">
    <source>
        <dbReference type="PROSITE" id="PS50003"/>
    </source>
</evidence>
<feature type="region of interest" description="Disordered" evidence="5">
    <location>
        <begin position="1158"/>
        <end position="1212"/>
    </location>
</feature>
<dbReference type="Gene3D" id="1.25.40.20">
    <property type="entry name" value="Ankyrin repeat-containing domain"/>
    <property type="match status" value="1"/>
</dbReference>
<dbReference type="Proteomes" id="UP000053815">
    <property type="component" value="Unassembled WGS sequence"/>
</dbReference>
<feature type="compositionally biased region" description="Low complexity" evidence="5">
    <location>
        <begin position="387"/>
        <end position="406"/>
    </location>
</feature>
<feature type="region of interest" description="Disordered" evidence="5">
    <location>
        <begin position="385"/>
        <end position="508"/>
    </location>
</feature>
<evidence type="ECO:0000313" key="8">
    <source>
        <dbReference type="Proteomes" id="UP000053815"/>
    </source>
</evidence>
<feature type="coiled-coil region" evidence="4">
    <location>
        <begin position="257"/>
        <end position="290"/>
    </location>
</feature>
<feature type="compositionally biased region" description="Basic and acidic residues" evidence="5">
    <location>
        <begin position="790"/>
        <end position="809"/>
    </location>
</feature>
<name>A0A0C9MJU6_9FUNG</name>
<dbReference type="InterPro" id="IPR052007">
    <property type="entry name" value="Bud4"/>
</dbReference>
<evidence type="ECO:0000256" key="1">
    <source>
        <dbReference type="ARBA" id="ARBA00022618"/>
    </source>
</evidence>
<feature type="compositionally biased region" description="Polar residues" evidence="5">
    <location>
        <begin position="1287"/>
        <end position="1302"/>
    </location>
</feature>
<evidence type="ECO:0000256" key="5">
    <source>
        <dbReference type="SAM" id="MobiDB-lite"/>
    </source>
</evidence>
<dbReference type="GO" id="GO:0005525">
    <property type="term" value="F:GTP binding"/>
    <property type="evidence" value="ECO:0007669"/>
    <property type="project" value="TreeGrafter"/>
</dbReference>
<evidence type="ECO:0000256" key="3">
    <source>
        <dbReference type="PROSITE-ProRule" id="PRU00023"/>
    </source>
</evidence>
<feature type="region of interest" description="Disordered" evidence="5">
    <location>
        <begin position="580"/>
        <end position="714"/>
    </location>
</feature>
<feature type="compositionally biased region" description="Low complexity" evidence="5">
    <location>
        <begin position="497"/>
        <end position="506"/>
    </location>
</feature>
<feature type="compositionally biased region" description="Acidic residues" evidence="5">
    <location>
        <begin position="1059"/>
        <end position="1068"/>
    </location>
</feature>
<gene>
    <name evidence="7" type="ORF">MAM1_0470d10652</name>
</gene>
<evidence type="ECO:0000313" key="7">
    <source>
        <dbReference type="EMBL" id="GAN11096.1"/>
    </source>
</evidence>
<feature type="region of interest" description="Disordered" evidence="5">
    <location>
        <begin position="1287"/>
        <end position="1386"/>
    </location>
</feature>
<feature type="compositionally biased region" description="Low complexity" evidence="5">
    <location>
        <begin position="1332"/>
        <end position="1342"/>
    </location>
</feature>
<feature type="region of interest" description="Disordered" evidence="5">
    <location>
        <begin position="868"/>
        <end position="901"/>
    </location>
</feature>
<keyword evidence="8" id="KW-1185">Reference proteome</keyword>
<dbReference type="SUPFAM" id="SSF50729">
    <property type="entry name" value="PH domain-like"/>
    <property type="match status" value="1"/>
</dbReference>
<dbReference type="InterPro" id="IPR036770">
    <property type="entry name" value="Ankyrin_rpt-contain_sf"/>
</dbReference>
<feature type="compositionally biased region" description="Basic and acidic residues" evidence="5">
    <location>
        <begin position="652"/>
        <end position="661"/>
    </location>
</feature>
<dbReference type="STRING" id="91626.A0A0C9MJU6"/>
<dbReference type="GO" id="GO:0051301">
    <property type="term" value="P:cell division"/>
    <property type="evidence" value="ECO:0007669"/>
    <property type="project" value="UniProtKB-KW"/>
</dbReference>
<feature type="compositionally biased region" description="Polar residues" evidence="5">
    <location>
        <begin position="1169"/>
        <end position="1179"/>
    </location>
</feature>
<feature type="region of interest" description="Disordered" evidence="5">
    <location>
        <begin position="1003"/>
        <end position="1068"/>
    </location>
</feature>
<keyword evidence="4" id="KW-0175">Coiled coil</keyword>
<protein>
    <recommendedName>
        <fullName evidence="6">PH domain-containing protein</fullName>
    </recommendedName>
</protein>
<feature type="compositionally biased region" description="Polar residues" evidence="5">
    <location>
        <begin position="233"/>
        <end position="249"/>
    </location>
</feature>
<dbReference type="SUPFAM" id="SSF48403">
    <property type="entry name" value="Ankyrin repeat"/>
    <property type="match status" value="1"/>
</dbReference>
<feature type="region of interest" description="Disordered" evidence="5">
    <location>
        <begin position="143"/>
        <end position="197"/>
    </location>
</feature>
<feature type="compositionally biased region" description="Basic and acidic residues" evidence="5">
    <location>
        <begin position="1090"/>
        <end position="1109"/>
    </location>
</feature>
<dbReference type="InterPro" id="IPR001849">
    <property type="entry name" value="PH_domain"/>
</dbReference>
<dbReference type="OrthoDB" id="2123378at2759"/>
<dbReference type="InterPro" id="IPR002110">
    <property type="entry name" value="Ankyrin_rpt"/>
</dbReference>
<feature type="region of interest" description="Disordered" evidence="5">
    <location>
        <begin position="229"/>
        <end position="251"/>
    </location>
</feature>
<feature type="region of interest" description="Disordered" evidence="5">
    <location>
        <begin position="785"/>
        <end position="809"/>
    </location>
</feature>
<proteinExistence type="predicted"/>
<keyword evidence="1" id="KW-0132">Cell division</keyword>
<feature type="compositionally biased region" description="Basic and acidic residues" evidence="5">
    <location>
        <begin position="414"/>
        <end position="452"/>
    </location>
</feature>
<feature type="region of interest" description="Disordered" evidence="5">
    <location>
        <begin position="1084"/>
        <end position="1122"/>
    </location>
</feature>
<feature type="domain" description="PH" evidence="6">
    <location>
        <begin position="1769"/>
        <end position="1888"/>
    </location>
</feature>
<feature type="compositionally biased region" description="Basic and acidic residues" evidence="5">
    <location>
        <begin position="1048"/>
        <end position="1058"/>
    </location>
</feature>
<feature type="repeat" description="ANK" evidence="3">
    <location>
        <begin position="115"/>
        <end position="147"/>
    </location>
</feature>
<accession>A0A0C9MJU6</accession>
<sequence length="1898" mass="211888">MATAIEEELILDWTTAIEALDMISIQEIFDIQPDLLWTPLQPLAHLENDFSHFISKLEDFKLLGTSIRPVYALHHILFDYGLEGDEWAPERIELVDFILKHTKGNELNTCLWGKEQNTAMHLAYLINQPELTQQLMDKGALINIPNKSGHLPTKRTTDEDDTTNTSAGVTPENEEKSTATSTLPTSDKTTKEDTQPEVKLLINKSKAVAANKERIPANASDRFKRLRELAESPNANNNKPISERQNSTRRYFRPGHLEERKRRVLSEEEEAELEKQRLKRQKEVEMLTQRSAVKNNPLFKKFEEQTQGQQQQQGKPVISAVSAIRDRKKLLGAADQIRRSSRVINSLKDRSYVSGSVFRQQSDTATGPTSNENVLKVPTLAQLRAGSSVATTTTSTSKEAPVSVNGNEEEGEVEPVKSKSESSKLPADDKQAPTTPIKEKATLTTDIVKDPLETESSVVNKEINFGSLTASKEEPSVKSPKEDVELDAPVSKLASNATDTTTTTKATENDIEALSIGKLSLANREAKPTSTTKDTVGSSKVKQIVNVHEHLNDEKAIEIYSTGKVFSVWKKNEHGDLVEEKQEKPIANKETLSNAIGKSIDKSVENSASNPIGKPTDKPIDAFTDESSGKSIDNSADLSIGKFIDSNSTENLTDKSTDKSTETSILKPTTLNDGNSKNLKPLLPAKSKSRPTSRAISAKKEADSATTSSAVPISDRDLQGAVNIKTTEPNLAGSRSINHVSSTAEVQEEQQLMNMPRDVSAKEHRHVSQDGIVDHATSLTLALVSPSTEAPKEESSLMKEEPKEQRKMESSAMIEASSAATVTASTAAITPIIPTTNDNQEDLSLTTKLTTIIDRQLDTHDNRLKINTTTANTTSSDEDDDQDQDSATTPTLANPQPEQQKQLDALLSQRDNFEFHDDTNQIDDRNSYCSDTNETSVLRSFNMQQEEQFDQWTQDNRMSATAATAKKRQSGSQRNYWSTGIQMVDAAAAAKKRESIASSVAAQSISETGSEQWFDPDDDWTVDSRRQSRMKANRHSDSSNDSSTFSYKHSDLTENTRLEDDDDEDQSADDYSYYKQQVRYDHITSQSQQEHVHYDGDGDEHEKQQREESYYSTNGHAIPSRFDGRESVIDVLPTPLHSTSNDDQNEGNYSTSLQSMPLKQKTHDAQPRQLHTTTISSDAVATARIDRDSDSDEEDYYSTNLHAKSGDTETNSRQLNTTAIPQPVIATAVIEHDSDDDDLSKSPVQSISSNHSEIHQVYGAATPPPAIPHGAAYVDEAIQDDYYSTSLDTSLSKQGQTPNTHGSHQDEDDDYYSTRLHTSRESTVDAPPRQLTTATASASATSLGHNEEEDYYSTMLHTKPSPSNRTEAKGMSSYYQHNEDNDQDDHDQEGEITVFMNHQFQQPSEQVAIAHNQSLSSLHSNTVEPAAPQRDYLSVKTEIHDNDDTHSLYKVPSRTVDIADAGTVQASVPHDPNHPRVEDISHYMNALPALGRNSRDVGGSVFDLDQQQDAIVKRAIATKDQAQLDAEATLPSAELNPIRGIPNAHEVNEHFMSNMHAIEEGKISMSSIEASQYGKMYIGVSGAHHMLLPLPKEITYVRCVISDGEYEYMSRYEILGHQILMDYECVIDTKPGMIITVSLHVRPDYHVKPRTGWSRWFTSIRKQKEHLSGYVHPDDGAIGQTRFAVDHMVPGCYKKTYEAHFDCFNSWYARTNRERARREQFGDEEDFLKIVGKLNVEMLYLPVSNPSVQVPRSLRECDLTLKIRQWHDTCWQSGYLTTRCQGNKIWERHFYRLIGSQLIGYTSEENGSDRQVWDHYNIADVLKLSAAADKVIITLMEEDTSKVFTDSIHSSNAKGFFRLTFSDYYLDCVSDDLDDSEEWVKTLKSMIGRVPLRLPFSD</sequence>
<dbReference type="InterPro" id="IPR011993">
    <property type="entry name" value="PH-like_dom_sf"/>
</dbReference>
<feature type="compositionally biased region" description="Polar residues" evidence="5">
    <location>
        <begin position="178"/>
        <end position="187"/>
    </location>
</feature>
<feature type="compositionally biased region" description="Polar residues" evidence="5">
    <location>
        <begin position="625"/>
        <end position="637"/>
    </location>
</feature>
<feature type="compositionally biased region" description="Polar residues" evidence="5">
    <location>
        <begin position="892"/>
        <end position="901"/>
    </location>
</feature>
<feature type="compositionally biased region" description="Polar residues" evidence="5">
    <location>
        <begin position="666"/>
        <end position="678"/>
    </location>
</feature>
<dbReference type="EMBL" id="DF836759">
    <property type="protein sequence ID" value="GAN11096.1"/>
    <property type="molecule type" value="Genomic_DNA"/>
</dbReference>
<keyword evidence="3" id="KW-0040">ANK repeat</keyword>
<keyword evidence="2" id="KW-0131">Cell cycle</keyword>